<keyword evidence="1" id="KW-0175">Coiled coil</keyword>
<sequence>MQWQPTVAYAGSRLEQPHVNRSMVQTPATLFGDSQYPLRRSQSGSKLKVIEELSSQIKNLQTELERAYEEIDRLKSSWKGSKGREFVKGSTGEEPVASSIRQYQNVSDQDIGKRSKGNQMLVQSHKQPSIMGVRSEILLEKASAAMKRECVALESSCVPTEVFIRDSNSFNDIFSSFSSADKDDRMASFATLPDRLRDFDGPFSTTAWGKDWNPTTVSETTSSEDRLDSSLRRDSFTYSDLSVAECFSDDVDSVSLGSIFDDVTIHSNDPIFGSFEHLYSDWQL</sequence>
<accession>A0AAV9IJW1</accession>
<dbReference type="Proteomes" id="UP001300502">
    <property type="component" value="Unassembled WGS sequence"/>
</dbReference>
<evidence type="ECO:0000256" key="1">
    <source>
        <dbReference type="SAM" id="Coils"/>
    </source>
</evidence>
<organism evidence="2 3">
    <name type="scientific">Galdieria yellowstonensis</name>
    <dbReference type="NCBI Taxonomy" id="3028027"/>
    <lineage>
        <taxon>Eukaryota</taxon>
        <taxon>Rhodophyta</taxon>
        <taxon>Bangiophyceae</taxon>
        <taxon>Galdieriales</taxon>
        <taxon>Galdieriaceae</taxon>
        <taxon>Galdieria</taxon>
    </lineage>
</organism>
<protein>
    <submittedName>
        <fullName evidence="2">Uncharacterized protein</fullName>
    </submittedName>
</protein>
<proteinExistence type="predicted"/>
<dbReference type="AlphaFoldDB" id="A0AAV9IJW1"/>
<evidence type="ECO:0000313" key="2">
    <source>
        <dbReference type="EMBL" id="KAK4527707.1"/>
    </source>
</evidence>
<keyword evidence="3" id="KW-1185">Reference proteome</keyword>
<dbReference type="EMBL" id="JANCYU010000055">
    <property type="protein sequence ID" value="KAK4527707.1"/>
    <property type="molecule type" value="Genomic_DNA"/>
</dbReference>
<reference evidence="2 3" key="1">
    <citation type="submission" date="2022-07" db="EMBL/GenBank/DDBJ databases">
        <title>Genome-wide signatures of adaptation to extreme environments.</title>
        <authorList>
            <person name="Cho C.H."/>
            <person name="Yoon H.S."/>
        </authorList>
    </citation>
    <scope>NUCLEOTIDE SEQUENCE [LARGE SCALE GENOMIC DNA]</scope>
    <source>
        <strain evidence="2 3">108.79 E11</strain>
    </source>
</reference>
<name>A0AAV9IJW1_9RHOD</name>
<comment type="caution">
    <text evidence="2">The sequence shown here is derived from an EMBL/GenBank/DDBJ whole genome shotgun (WGS) entry which is preliminary data.</text>
</comment>
<evidence type="ECO:0000313" key="3">
    <source>
        <dbReference type="Proteomes" id="UP001300502"/>
    </source>
</evidence>
<gene>
    <name evidence="2" type="ORF">GAYE_SCF43G5633</name>
</gene>
<feature type="coiled-coil region" evidence="1">
    <location>
        <begin position="50"/>
        <end position="77"/>
    </location>
</feature>